<evidence type="ECO:0000313" key="2">
    <source>
        <dbReference type="Proteomes" id="UP000185596"/>
    </source>
</evidence>
<name>A0A1Q8CT93_9PSEU</name>
<dbReference type="AlphaFoldDB" id="A0A1Q8CT93"/>
<comment type="caution">
    <text evidence="1">The sequence shown here is derived from an EMBL/GenBank/DDBJ whole genome shotgun (WGS) entry which is preliminary data.</text>
</comment>
<reference evidence="1 2" key="1">
    <citation type="submission" date="2016-12" db="EMBL/GenBank/DDBJ databases">
        <title>The draft genome sequence of Actinophytocola sp. 11-183.</title>
        <authorList>
            <person name="Wang W."/>
            <person name="Yuan L."/>
        </authorList>
    </citation>
    <scope>NUCLEOTIDE SEQUENCE [LARGE SCALE GENOMIC DNA]</scope>
    <source>
        <strain evidence="1 2">11-183</strain>
    </source>
</reference>
<dbReference type="Proteomes" id="UP000185596">
    <property type="component" value="Unassembled WGS sequence"/>
</dbReference>
<dbReference type="EMBL" id="MSIE01000015">
    <property type="protein sequence ID" value="OLF17581.1"/>
    <property type="molecule type" value="Genomic_DNA"/>
</dbReference>
<accession>A0A1Q8CT93</accession>
<protein>
    <submittedName>
        <fullName evidence="1">Uncharacterized protein</fullName>
    </submittedName>
</protein>
<sequence length="84" mass="8848">MGAAGGELDDVGDHVADEGVRLPPRFGHLVIAMDSRDELGTEAMPGAARHGVETVCLDKDTLSCKTGLWQLRGTGLRTHPDIGP</sequence>
<organism evidence="1 2">
    <name type="scientific">Actinophytocola xanthii</name>
    <dbReference type="NCBI Taxonomy" id="1912961"/>
    <lineage>
        <taxon>Bacteria</taxon>
        <taxon>Bacillati</taxon>
        <taxon>Actinomycetota</taxon>
        <taxon>Actinomycetes</taxon>
        <taxon>Pseudonocardiales</taxon>
        <taxon>Pseudonocardiaceae</taxon>
    </lineage>
</organism>
<dbReference type="STRING" id="1912961.BU204_10185"/>
<gene>
    <name evidence="1" type="ORF">BU204_10185</name>
</gene>
<proteinExistence type="predicted"/>
<evidence type="ECO:0000313" key="1">
    <source>
        <dbReference type="EMBL" id="OLF17581.1"/>
    </source>
</evidence>
<keyword evidence="2" id="KW-1185">Reference proteome</keyword>